<proteinExistence type="predicted"/>
<dbReference type="Proteomes" id="UP000717328">
    <property type="component" value="Unassembled WGS sequence"/>
</dbReference>
<name>A0A9P7KKJ1_9AGAR</name>
<evidence type="ECO:0000256" key="1">
    <source>
        <dbReference type="SAM" id="MobiDB-lite"/>
    </source>
</evidence>
<comment type="caution">
    <text evidence="2">The sequence shown here is derived from an EMBL/GenBank/DDBJ whole genome shotgun (WGS) entry which is preliminary data.</text>
</comment>
<organism evidence="2 3">
    <name type="scientific">Sphagnurus paluster</name>
    <dbReference type="NCBI Taxonomy" id="117069"/>
    <lineage>
        <taxon>Eukaryota</taxon>
        <taxon>Fungi</taxon>
        <taxon>Dikarya</taxon>
        <taxon>Basidiomycota</taxon>
        <taxon>Agaricomycotina</taxon>
        <taxon>Agaricomycetes</taxon>
        <taxon>Agaricomycetidae</taxon>
        <taxon>Agaricales</taxon>
        <taxon>Tricholomatineae</taxon>
        <taxon>Lyophyllaceae</taxon>
        <taxon>Sphagnurus</taxon>
    </lineage>
</organism>
<keyword evidence="3" id="KW-1185">Reference proteome</keyword>
<reference evidence="2" key="1">
    <citation type="submission" date="2021-02" db="EMBL/GenBank/DDBJ databases">
        <authorList>
            <person name="Nieuwenhuis M."/>
            <person name="Van De Peppel L.J.J."/>
        </authorList>
    </citation>
    <scope>NUCLEOTIDE SEQUENCE</scope>
    <source>
        <strain evidence="2">D49</strain>
    </source>
</reference>
<feature type="region of interest" description="Disordered" evidence="1">
    <location>
        <begin position="86"/>
        <end position="147"/>
    </location>
</feature>
<gene>
    <name evidence="2" type="ORF">H0H81_011478</name>
</gene>
<feature type="region of interest" description="Disordered" evidence="1">
    <location>
        <begin position="1"/>
        <end position="45"/>
    </location>
</feature>
<dbReference type="AlphaFoldDB" id="A0A9P7KKJ1"/>
<dbReference type="EMBL" id="JABCKI010000393">
    <property type="protein sequence ID" value="KAG5650656.1"/>
    <property type="molecule type" value="Genomic_DNA"/>
</dbReference>
<dbReference type="OrthoDB" id="3062147at2759"/>
<sequence>MDTYTTRDIPRSRAKIARASPPHAAPDPQSSHQLPRRKHLKRSLGAGAFMKDETLRSIDGRILRHGKFDCWATQKRALALDEGLCVPNSKPQSAVRRRRQHEPSRQFQLPKTPPPLGGNHCTPHTPSLSPSGSSDESSDDGSQNLEWDMEESRQEWWRVHLMKVKLDIEQADEMFRLFIDTDQCDEVKVHWP</sequence>
<evidence type="ECO:0000313" key="2">
    <source>
        <dbReference type="EMBL" id="KAG5650656.1"/>
    </source>
</evidence>
<accession>A0A9P7KKJ1</accession>
<evidence type="ECO:0000313" key="3">
    <source>
        <dbReference type="Proteomes" id="UP000717328"/>
    </source>
</evidence>
<feature type="compositionally biased region" description="Low complexity" evidence="1">
    <location>
        <begin position="126"/>
        <end position="135"/>
    </location>
</feature>
<protein>
    <submittedName>
        <fullName evidence="2">Uncharacterized protein</fullName>
    </submittedName>
</protein>
<reference evidence="2" key="2">
    <citation type="submission" date="2021-10" db="EMBL/GenBank/DDBJ databases">
        <title>Phylogenomics reveals ancestral predisposition of the termite-cultivated fungus Termitomyces towards a domesticated lifestyle.</title>
        <authorList>
            <person name="Auxier B."/>
            <person name="Grum-Grzhimaylo A."/>
            <person name="Cardenas M.E."/>
            <person name="Lodge J.D."/>
            <person name="Laessoe T."/>
            <person name="Pedersen O."/>
            <person name="Smith M.E."/>
            <person name="Kuyper T.W."/>
            <person name="Franco-Molano E.A."/>
            <person name="Baroni T.J."/>
            <person name="Aanen D.K."/>
        </authorList>
    </citation>
    <scope>NUCLEOTIDE SEQUENCE</scope>
    <source>
        <strain evidence="2">D49</strain>
    </source>
</reference>